<dbReference type="OrthoDB" id="152799at2"/>
<dbReference type="EMBL" id="JSYN01000031">
    <property type="protein sequence ID" value="KIA91308.1"/>
    <property type="molecule type" value="Genomic_DNA"/>
</dbReference>
<dbReference type="Pfam" id="PF01553">
    <property type="entry name" value="Acyltransferase"/>
    <property type="match status" value="1"/>
</dbReference>
<dbReference type="SUPFAM" id="SSF69593">
    <property type="entry name" value="Glycerol-3-phosphate (1)-acyltransferase"/>
    <property type="match status" value="1"/>
</dbReference>
<dbReference type="Proteomes" id="UP000031246">
    <property type="component" value="Unassembled WGS sequence"/>
</dbReference>
<keyword evidence="2" id="KW-0012">Acyltransferase</keyword>
<dbReference type="AlphaFoldDB" id="A0A0C1FHQ0"/>
<name>A0A0C1FHQ0_9SPHI</name>
<reference evidence="2 3" key="1">
    <citation type="submission" date="2014-10" db="EMBL/GenBank/DDBJ databases">
        <title>Pedobacter Kyungheensis.</title>
        <authorList>
            <person name="Anderson B.M."/>
            <person name="Newman J.D."/>
        </authorList>
    </citation>
    <scope>NUCLEOTIDE SEQUENCE [LARGE SCALE GENOMIC DNA]</scope>
    <source>
        <strain evidence="2 3">KACC 16221</strain>
    </source>
</reference>
<dbReference type="GO" id="GO:0016746">
    <property type="term" value="F:acyltransferase activity"/>
    <property type="evidence" value="ECO:0007669"/>
    <property type="project" value="UniProtKB-KW"/>
</dbReference>
<comment type="caution">
    <text evidence="2">The sequence shown here is derived from an EMBL/GenBank/DDBJ whole genome shotgun (WGS) entry which is preliminary data.</text>
</comment>
<protein>
    <submittedName>
        <fullName evidence="2">Glycerol acyltransferase</fullName>
    </submittedName>
</protein>
<organism evidence="2 3">
    <name type="scientific">Pedobacter kyungheensis</name>
    <dbReference type="NCBI Taxonomy" id="1069985"/>
    <lineage>
        <taxon>Bacteria</taxon>
        <taxon>Pseudomonadati</taxon>
        <taxon>Bacteroidota</taxon>
        <taxon>Sphingobacteriia</taxon>
        <taxon>Sphingobacteriales</taxon>
        <taxon>Sphingobacteriaceae</taxon>
        <taxon>Pedobacter</taxon>
    </lineage>
</organism>
<evidence type="ECO:0000313" key="2">
    <source>
        <dbReference type="EMBL" id="KIA91308.1"/>
    </source>
</evidence>
<proteinExistence type="predicted"/>
<sequence length="207" mass="24355">MYQPRKNNLIFSFFSWYIQFIIKKDFTAFHFDRVETKSDASMLILANHFSWWDGFFIFYLNKKVFKKQFHVLVNADNYNKVSFLKYLGAFAAEGKGKDVLDTLSYAGELLDDPNNLVLVFPQGKLYSNHLKSISFEKGVMQMINASKKKINIIFAATFIDYFAKRKPSAYTYLQNWETEEYVSLQLLKSAYNKHYDQSVIKQTQITE</sequence>
<dbReference type="SMART" id="SM00563">
    <property type="entry name" value="PlsC"/>
    <property type="match status" value="1"/>
</dbReference>
<evidence type="ECO:0000259" key="1">
    <source>
        <dbReference type="SMART" id="SM00563"/>
    </source>
</evidence>
<keyword evidence="2" id="KW-0808">Transferase</keyword>
<keyword evidence="3" id="KW-1185">Reference proteome</keyword>
<feature type="domain" description="Phospholipid/glycerol acyltransferase" evidence="1">
    <location>
        <begin position="42"/>
        <end position="161"/>
    </location>
</feature>
<gene>
    <name evidence="2" type="ORF">OC25_22000</name>
</gene>
<accession>A0A0C1FHQ0</accession>
<dbReference type="InterPro" id="IPR002123">
    <property type="entry name" value="Plipid/glycerol_acylTrfase"/>
</dbReference>
<evidence type="ECO:0000313" key="3">
    <source>
        <dbReference type="Proteomes" id="UP000031246"/>
    </source>
</evidence>